<dbReference type="GO" id="GO:0030865">
    <property type="term" value="P:cortical cytoskeleton organization"/>
    <property type="evidence" value="ECO:0007669"/>
    <property type="project" value="TreeGrafter"/>
</dbReference>
<proteinExistence type="predicted"/>
<dbReference type="Proteomes" id="UP001472866">
    <property type="component" value="Chromosome 11"/>
</dbReference>
<keyword evidence="7" id="KW-1185">Reference proteome</keyword>
<dbReference type="InterPro" id="IPR002048">
    <property type="entry name" value="EF_hand_dom"/>
</dbReference>
<dbReference type="GO" id="GO:0005509">
    <property type="term" value="F:calcium ion binding"/>
    <property type="evidence" value="ECO:0007669"/>
    <property type="project" value="InterPro"/>
</dbReference>
<evidence type="ECO:0000256" key="1">
    <source>
        <dbReference type="ARBA" id="ARBA00004496"/>
    </source>
</evidence>
<dbReference type="SUPFAM" id="SSF47473">
    <property type="entry name" value="EF-hand"/>
    <property type="match status" value="2"/>
</dbReference>
<dbReference type="InterPro" id="IPR039865">
    <property type="entry name" value="PPP2R3C"/>
</dbReference>
<dbReference type="Gene3D" id="1.10.238.10">
    <property type="entry name" value="EF-hand"/>
    <property type="match status" value="1"/>
</dbReference>
<gene>
    <name evidence="6" type="ORF">HKI87_11g67810</name>
</gene>
<feature type="domain" description="EF-hand" evidence="5">
    <location>
        <begin position="193"/>
        <end position="228"/>
    </location>
</feature>
<feature type="region of interest" description="Disordered" evidence="4">
    <location>
        <begin position="40"/>
        <end position="61"/>
    </location>
</feature>
<dbReference type="PANTHER" id="PTHR12085:SF3">
    <property type="entry name" value="SERINE_THREONINE-PROTEIN PHOSPHATASE 2A REGULATORY SUBUNIT B'' SUBUNIT GAMMA"/>
    <property type="match status" value="1"/>
</dbReference>
<dbReference type="GO" id="GO:0035303">
    <property type="term" value="P:regulation of dephosphorylation"/>
    <property type="evidence" value="ECO:0007669"/>
    <property type="project" value="InterPro"/>
</dbReference>
<feature type="domain" description="EF-hand" evidence="5">
    <location>
        <begin position="311"/>
        <end position="346"/>
    </location>
</feature>
<dbReference type="PROSITE" id="PS50222">
    <property type="entry name" value="EF_HAND_2"/>
    <property type="match status" value="2"/>
</dbReference>
<comment type="subcellular location">
    <subcellularLocation>
        <location evidence="1">Cytoplasm</location>
    </subcellularLocation>
</comment>
<dbReference type="InterPro" id="IPR018247">
    <property type="entry name" value="EF_Hand_1_Ca_BS"/>
</dbReference>
<accession>A0AAX4PHM0</accession>
<dbReference type="PROSITE" id="PS00018">
    <property type="entry name" value="EF_HAND_1"/>
    <property type="match status" value="2"/>
</dbReference>
<feature type="compositionally biased region" description="Low complexity" evidence="4">
    <location>
        <begin position="40"/>
        <end position="55"/>
    </location>
</feature>
<name>A0AAX4PHM0_9CHLO</name>
<evidence type="ECO:0000256" key="2">
    <source>
        <dbReference type="ARBA" id="ARBA00022490"/>
    </source>
</evidence>
<dbReference type="AlphaFoldDB" id="A0AAX4PHM0"/>
<keyword evidence="2" id="KW-0963">Cytoplasm</keyword>
<reference evidence="6 7" key="1">
    <citation type="submission" date="2024-03" db="EMBL/GenBank/DDBJ databases">
        <title>Complete genome sequence of the green alga Chloropicon roscoffensis RCC1871.</title>
        <authorList>
            <person name="Lemieux C."/>
            <person name="Pombert J.-F."/>
            <person name="Otis C."/>
            <person name="Turmel M."/>
        </authorList>
    </citation>
    <scope>NUCLEOTIDE SEQUENCE [LARGE SCALE GENOMIC DNA]</scope>
    <source>
        <strain evidence="6 7">RCC1871</strain>
    </source>
</reference>
<evidence type="ECO:0000256" key="3">
    <source>
        <dbReference type="ARBA" id="ARBA00022837"/>
    </source>
</evidence>
<evidence type="ECO:0000256" key="4">
    <source>
        <dbReference type="SAM" id="MobiDB-lite"/>
    </source>
</evidence>
<dbReference type="SMART" id="SM00054">
    <property type="entry name" value="EFh"/>
    <property type="match status" value="2"/>
</dbReference>
<organism evidence="6 7">
    <name type="scientific">Chloropicon roscoffensis</name>
    <dbReference type="NCBI Taxonomy" id="1461544"/>
    <lineage>
        <taxon>Eukaryota</taxon>
        <taxon>Viridiplantae</taxon>
        <taxon>Chlorophyta</taxon>
        <taxon>Chloropicophyceae</taxon>
        <taxon>Chloropicales</taxon>
        <taxon>Chloropicaceae</taxon>
        <taxon>Chloropicon</taxon>
    </lineage>
</organism>
<dbReference type="EMBL" id="CP151511">
    <property type="protein sequence ID" value="WZN65224.1"/>
    <property type="molecule type" value="Genomic_DNA"/>
</dbReference>
<sequence>MSLKCQCQKCENSRSRLGKEKDSAMGFKPLWAAALDAQNARARANHNASPSSAKAAAEEEASVSRQVKDLAPGLAEGQIPRFYTPKEEGDTFDKRVKLATIQEYVQNSSERVLSGWNLEGVWGMIVQNSEEHPDTKDKFITYAGVCNMAESLFEMLGPTLSFHFTPSKFLTFRRNPVGGISSVCYFTAICQRNLRLRIKLLLMSHDRNGTGHITVEDLESVLDEIVENNMIQDVPLAQSGFRSAWRRIALHKFVVHLSKHRHADPGTTFSIKAILRSRPFRQLTELPSLSLNVFYQGPLMKRIEQNWFSLQSTQKVHRGFLNLDKDNDGFITREEFHKMEPGITEIFVERIFSEHVTSFDPNASAARQGQGAPKLSLKRRSSVLMMRNRMESMSKSKRGLMSYEDYLTFMVSWTDKRDPVSLKYFFTALDLEQRGYLTHVQVHSFFREVFAKYLEQNQYNDIRVEDVRDEIFDMVTQKIPGRITQRDILDSGVQDTLVDVLSDCNGFWRYDNREYLMQMEDEDEEQH</sequence>
<dbReference type="InterPro" id="IPR011992">
    <property type="entry name" value="EF-hand-dom_pair"/>
</dbReference>
<protein>
    <submittedName>
        <fullName evidence="6">Regulatory subunit B'' of serine/threonine-protein phosphatase 2A</fullName>
    </submittedName>
</protein>
<dbReference type="GO" id="GO:0000226">
    <property type="term" value="P:microtubule cytoskeleton organization"/>
    <property type="evidence" value="ECO:0007669"/>
    <property type="project" value="TreeGrafter"/>
</dbReference>
<evidence type="ECO:0000313" key="6">
    <source>
        <dbReference type="EMBL" id="WZN65224.1"/>
    </source>
</evidence>
<evidence type="ECO:0000313" key="7">
    <source>
        <dbReference type="Proteomes" id="UP001472866"/>
    </source>
</evidence>
<evidence type="ECO:0000259" key="5">
    <source>
        <dbReference type="PROSITE" id="PS50222"/>
    </source>
</evidence>
<dbReference type="GO" id="GO:0005737">
    <property type="term" value="C:cytoplasm"/>
    <property type="evidence" value="ECO:0007669"/>
    <property type="project" value="UniProtKB-SubCell"/>
</dbReference>
<keyword evidence="3" id="KW-0106">Calcium</keyword>
<dbReference type="PANTHER" id="PTHR12085">
    <property type="entry name" value="SERINE/THREONINE-PROTEIN PHOSPHATASE 2A REGULATORY SUBUNIT B'' SUBUNIT GAMMA"/>
    <property type="match status" value="1"/>
</dbReference>
<dbReference type="GO" id="GO:0005819">
    <property type="term" value="C:spindle"/>
    <property type="evidence" value="ECO:0007669"/>
    <property type="project" value="TreeGrafter"/>
</dbReference>